<protein>
    <recommendedName>
        <fullName evidence="4">NolW-like domain-containing protein</fullName>
    </recommendedName>
</protein>
<feature type="transmembrane region" description="Helical" evidence="1">
    <location>
        <begin position="47"/>
        <end position="65"/>
    </location>
</feature>
<evidence type="ECO:0000256" key="1">
    <source>
        <dbReference type="SAM" id="Phobius"/>
    </source>
</evidence>
<accession>A0A557QK59</accession>
<evidence type="ECO:0000313" key="2">
    <source>
        <dbReference type="EMBL" id="TVO53292.1"/>
    </source>
</evidence>
<organism evidence="2 3">
    <name type="scientific">Denitromonas halophila</name>
    <dbReference type="NCBI Taxonomy" id="1629404"/>
    <lineage>
        <taxon>Bacteria</taxon>
        <taxon>Pseudomonadati</taxon>
        <taxon>Pseudomonadota</taxon>
        <taxon>Betaproteobacteria</taxon>
        <taxon>Rhodocyclales</taxon>
        <taxon>Zoogloeaceae</taxon>
        <taxon>Denitromonas</taxon>
    </lineage>
</organism>
<keyword evidence="1" id="KW-1133">Transmembrane helix</keyword>
<reference evidence="2 3" key="1">
    <citation type="submission" date="2019-07" db="EMBL/GenBank/DDBJ databases">
        <title>The pathways for chlorine oxyanion respiration interact through the shared metabolite chlorate.</title>
        <authorList>
            <person name="Barnum T.P."/>
            <person name="Cheng Y."/>
            <person name="Hill K.A."/>
            <person name="Lucas L.N."/>
            <person name="Carlson H.K."/>
            <person name="Coates J.D."/>
        </authorList>
    </citation>
    <scope>NUCLEOTIDE SEQUENCE [LARGE SCALE GENOMIC DNA]</scope>
    <source>
        <strain evidence="2 3">SFB-3</strain>
    </source>
</reference>
<dbReference type="Proteomes" id="UP000319502">
    <property type="component" value="Unassembled WGS sequence"/>
</dbReference>
<evidence type="ECO:0000313" key="3">
    <source>
        <dbReference type="Proteomes" id="UP000319502"/>
    </source>
</evidence>
<dbReference type="OrthoDB" id="5401600at2"/>
<comment type="caution">
    <text evidence="2">The sequence shown here is derived from an EMBL/GenBank/DDBJ whole genome shotgun (WGS) entry which is preliminary data.</text>
</comment>
<evidence type="ECO:0008006" key="4">
    <source>
        <dbReference type="Google" id="ProtNLM"/>
    </source>
</evidence>
<dbReference type="EMBL" id="VMNK01000015">
    <property type="protein sequence ID" value="TVO53292.1"/>
    <property type="molecule type" value="Genomic_DNA"/>
</dbReference>
<keyword evidence="1" id="KW-0472">Membrane</keyword>
<keyword evidence="3" id="KW-1185">Reference proteome</keyword>
<name>A0A557QK59_9RHOO</name>
<dbReference type="AlphaFoldDB" id="A0A557QK59"/>
<gene>
    <name evidence="2" type="ORF">FHP91_16005</name>
</gene>
<proteinExistence type="predicted"/>
<keyword evidence="1" id="KW-0812">Transmembrane</keyword>
<sequence>MIFIAKVTTPMNLYALSAGSWKCVPGTILRKPTAPSDRRLVRRVTQWLLLSIALVGLSGTAYGALPLTIVTLQHRGVDEVLPALRPLLAPEGQLSGINDKLLIRTTPDNLRVLRDALGAIDTPPARLRIEVRSDRSGSEQRFDAGVGGEIRNGDIAVRLPGQVPRRGARVEIGGVQVGVNESTRSVRRGSTQFVETRDGGTASLFFGSSVPLAFRQVFIQPDGARVVRGTTYRDVGQGVSVRPTVVGQRVRLVLSPEASALANDGQIEVMRLETEVEGRLGEWIAVGGATTTGASTESRGVAIGSTSSADTQTEAAFWVRVTSAGALRD</sequence>